<dbReference type="InterPro" id="IPR029058">
    <property type="entry name" value="AB_hydrolase_fold"/>
</dbReference>
<evidence type="ECO:0000256" key="1">
    <source>
        <dbReference type="ARBA" id="ARBA00006499"/>
    </source>
</evidence>
<dbReference type="Gene3D" id="3.40.50.1820">
    <property type="entry name" value="alpha/beta hydrolase"/>
    <property type="match status" value="1"/>
</dbReference>
<comment type="caution">
    <text evidence="4">The sequence shown here is derived from an EMBL/GenBank/DDBJ whole genome shotgun (WGS) entry which is preliminary data.</text>
</comment>
<dbReference type="EMBL" id="PQWO01000002">
    <property type="protein sequence ID" value="PZD74814.1"/>
    <property type="molecule type" value="Genomic_DNA"/>
</dbReference>
<sequence length="180" mass="19648">MLHGWGSNAEDMAAFAPTLDLPNYRYLFPNGPFPHPQTPGGWMWYDLSTQDPDGLAHSRKLLLDWIQSLPEKTGIPLSQTILGGFSQGGAMTLEVGLGLPVAGLIVLSGYLHGLDPEQDSQSCPPTLIIHGRQDEVVPLAAAQMTRETLAASQVDYHEFDMGHEVIPEALGTMQQFIRTL</sequence>
<evidence type="ECO:0000313" key="4">
    <source>
        <dbReference type="EMBL" id="PZD74814.1"/>
    </source>
</evidence>
<dbReference type="Proteomes" id="UP000248857">
    <property type="component" value="Unassembled WGS sequence"/>
</dbReference>
<evidence type="ECO:0000313" key="5">
    <source>
        <dbReference type="Proteomes" id="UP000248857"/>
    </source>
</evidence>
<dbReference type="GO" id="GO:0106435">
    <property type="term" value="F:carboxylesterase activity"/>
    <property type="evidence" value="ECO:0007669"/>
    <property type="project" value="UniProtKB-EC"/>
</dbReference>
<evidence type="ECO:0000256" key="2">
    <source>
        <dbReference type="ARBA" id="ARBA00022801"/>
    </source>
</evidence>
<feature type="domain" description="Phospholipase/carboxylesterase/thioesterase" evidence="3">
    <location>
        <begin position="1"/>
        <end position="179"/>
    </location>
</feature>
<dbReference type="Pfam" id="PF02230">
    <property type="entry name" value="Abhydrolase_2"/>
    <property type="match status" value="1"/>
</dbReference>
<dbReference type="PANTHER" id="PTHR10655:SF17">
    <property type="entry name" value="LYSOPHOSPHOLIPASE-LIKE PROTEIN 1"/>
    <property type="match status" value="1"/>
</dbReference>
<dbReference type="SUPFAM" id="SSF53474">
    <property type="entry name" value="alpha/beta-Hydrolases"/>
    <property type="match status" value="1"/>
</dbReference>
<dbReference type="EC" id="3.1.1.1" evidence="4"/>
<keyword evidence="2 4" id="KW-0378">Hydrolase</keyword>
<keyword evidence="5" id="KW-1185">Reference proteome</keyword>
<dbReference type="InterPro" id="IPR003140">
    <property type="entry name" value="PLipase/COase/thioEstase"/>
</dbReference>
<gene>
    <name evidence="4" type="primary">estB_1</name>
    <name evidence="4" type="ORF">C1752_01031</name>
</gene>
<dbReference type="PANTHER" id="PTHR10655">
    <property type="entry name" value="LYSOPHOSPHOLIPASE-RELATED"/>
    <property type="match status" value="1"/>
</dbReference>
<protein>
    <submittedName>
        <fullName evidence="4">Carboxylesterase 2</fullName>
        <ecNumber evidence="4">3.1.1.1</ecNumber>
    </submittedName>
</protein>
<comment type="similarity">
    <text evidence="1">Belongs to the AB hydrolase superfamily. AB hydrolase 2 family.</text>
</comment>
<organism evidence="4 5">
    <name type="scientific">Acaryochloris thomasi RCC1774</name>
    <dbReference type="NCBI Taxonomy" id="1764569"/>
    <lineage>
        <taxon>Bacteria</taxon>
        <taxon>Bacillati</taxon>
        <taxon>Cyanobacteriota</taxon>
        <taxon>Cyanophyceae</taxon>
        <taxon>Acaryochloridales</taxon>
        <taxon>Acaryochloridaceae</taxon>
        <taxon>Acaryochloris</taxon>
        <taxon>Acaryochloris thomasi</taxon>
    </lineage>
</organism>
<reference evidence="4 5" key="1">
    <citation type="journal article" date="2018" name="Sci. Rep.">
        <title>A novel species of the marine cyanobacterium Acaryochloris with a unique pigment content and lifestyle.</title>
        <authorList>
            <person name="Partensky F."/>
            <person name="Six C."/>
            <person name="Ratin M."/>
            <person name="Garczarek L."/>
            <person name="Vaulot D."/>
            <person name="Probert I."/>
            <person name="Calteau A."/>
            <person name="Gourvil P."/>
            <person name="Marie D."/>
            <person name="Grebert T."/>
            <person name="Bouchier C."/>
            <person name="Le Panse S."/>
            <person name="Gachenot M."/>
            <person name="Rodriguez F."/>
            <person name="Garrido J.L."/>
        </authorList>
    </citation>
    <scope>NUCLEOTIDE SEQUENCE [LARGE SCALE GENOMIC DNA]</scope>
    <source>
        <strain evidence="4 5">RCC1774</strain>
    </source>
</reference>
<name>A0A2W1JZK3_9CYAN</name>
<accession>A0A2W1JZK3</accession>
<dbReference type="AlphaFoldDB" id="A0A2W1JZK3"/>
<evidence type="ECO:0000259" key="3">
    <source>
        <dbReference type="Pfam" id="PF02230"/>
    </source>
</evidence>
<proteinExistence type="inferred from homology"/>
<dbReference type="InterPro" id="IPR050565">
    <property type="entry name" value="LYPA1-2/EST-like"/>
</dbReference>